<keyword evidence="1" id="KW-0732">Signal</keyword>
<keyword evidence="4" id="KW-1185">Reference proteome</keyword>
<accession>A0ABV1RNX7</accession>
<feature type="chain" id="PRO_5046749870" evidence="1">
    <location>
        <begin position="22"/>
        <end position="153"/>
    </location>
</feature>
<proteinExistence type="predicted"/>
<feature type="domain" description="DUF4440" evidence="2">
    <location>
        <begin position="41"/>
        <end position="147"/>
    </location>
</feature>
<reference evidence="3 4" key="1">
    <citation type="submission" date="2024-06" db="EMBL/GenBank/DDBJ databases">
        <title>Pontibacter populi HYL7-15.</title>
        <authorList>
            <person name="Kim M.K."/>
        </authorList>
    </citation>
    <scope>NUCLEOTIDE SEQUENCE [LARGE SCALE GENOMIC DNA]</scope>
    <source>
        <strain evidence="3 4">HYL7-15</strain>
    </source>
</reference>
<dbReference type="InterPro" id="IPR027843">
    <property type="entry name" value="DUF4440"/>
</dbReference>
<dbReference type="EMBL" id="JBEOKT010000001">
    <property type="protein sequence ID" value="MER2996069.1"/>
    <property type="molecule type" value="Genomic_DNA"/>
</dbReference>
<evidence type="ECO:0000313" key="3">
    <source>
        <dbReference type="EMBL" id="MER2996069.1"/>
    </source>
</evidence>
<organism evidence="3 4">
    <name type="scientific">Pontibacter populi</name>
    <dbReference type="NCBI Taxonomy" id="890055"/>
    <lineage>
        <taxon>Bacteria</taxon>
        <taxon>Pseudomonadati</taxon>
        <taxon>Bacteroidota</taxon>
        <taxon>Cytophagia</taxon>
        <taxon>Cytophagales</taxon>
        <taxon>Hymenobacteraceae</taxon>
        <taxon>Pontibacter</taxon>
    </lineage>
</organism>
<dbReference type="SUPFAM" id="SSF54427">
    <property type="entry name" value="NTF2-like"/>
    <property type="match status" value="1"/>
</dbReference>
<protein>
    <submittedName>
        <fullName evidence="3">Nuclear transport factor 2 family protein</fullName>
    </submittedName>
</protein>
<dbReference type="Gene3D" id="3.10.450.50">
    <property type="match status" value="1"/>
</dbReference>
<dbReference type="InterPro" id="IPR032710">
    <property type="entry name" value="NTF2-like_dom_sf"/>
</dbReference>
<sequence length="153" mass="17511">MATMANNLKLLYLTLLTMATATILSSFTMPKGDAVQEVKQALEGQISAWNKGDLETAMTFYWNSPEMLWISKAGTEKGYQEVYDMFLQDFTDRSKMGVYSYEPLHIEQVSKEAVYFVFRWKIELDGKRLMGGVSSQVWKKLNGRWVVTSEHAS</sequence>
<evidence type="ECO:0000256" key="1">
    <source>
        <dbReference type="SAM" id="SignalP"/>
    </source>
</evidence>
<dbReference type="RefSeq" id="WP_350410160.1">
    <property type="nucleotide sequence ID" value="NZ_JBEOKT010000001.1"/>
</dbReference>
<name>A0ABV1RNX7_9BACT</name>
<evidence type="ECO:0000259" key="2">
    <source>
        <dbReference type="Pfam" id="PF14534"/>
    </source>
</evidence>
<dbReference type="Pfam" id="PF14534">
    <property type="entry name" value="DUF4440"/>
    <property type="match status" value="1"/>
</dbReference>
<gene>
    <name evidence="3" type="ORF">ABS362_00845</name>
</gene>
<comment type="caution">
    <text evidence="3">The sequence shown here is derived from an EMBL/GenBank/DDBJ whole genome shotgun (WGS) entry which is preliminary data.</text>
</comment>
<evidence type="ECO:0000313" key="4">
    <source>
        <dbReference type="Proteomes" id="UP001476807"/>
    </source>
</evidence>
<dbReference type="Proteomes" id="UP001476807">
    <property type="component" value="Unassembled WGS sequence"/>
</dbReference>
<feature type="signal peptide" evidence="1">
    <location>
        <begin position="1"/>
        <end position="21"/>
    </location>
</feature>